<keyword evidence="4" id="KW-0645">Protease</keyword>
<reference evidence="14" key="1">
    <citation type="journal article" date="2014" name="Int. J. Syst. Evol. Microbiol.">
        <title>Complete genome sequence of Corynebacterium casei LMG S-19264T (=DSM 44701T), isolated from a smear-ripened cheese.</title>
        <authorList>
            <consortium name="US DOE Joint Genome Institute (JGI-PGF)"/>
            <person name="Walter F."/>
            <person name="Albersmeier A."/>
            <person name="Kalinowski J."/>
            <person name="Ruckert C."/>
        </authorList>
    </citation>
    <scope>NUCLEOTIDE SEQUENCE</scope>
    <source>
        <strain evidence="14">KCTC 32182</strain>
    </source>
</reference>
<dbReference type="AlphaFoldDB" id="A0A918UBD6"/>
<gene>
    <name evidence="14" type="ORF">GCM10011289_28360</name>
</gene>
<keyword evidence="5 12" id="KW-0812">Transmembrane</keyword>
<dbReference type="GO" id="GO:0004222">
    <property type="term" value="F:metalloendopeptidase activity"/>
    <property type="evidence" value="ECO:0007669"/>
    <property type="project" value="InterPro"/>
</dbReference>
<reference evidence="14" key="2">
    <citation type="submission" date="2020-09" db="EMBL/GenBank/DDBJ databases">
        <authorList>
            <person name="Sun Q."/>
            <person name="Kim S."/>
        </authorList>
    </citation>
    <scope>NUCLEOTIDE SEQUENCE</scope>
    <source>
        <strain evidence="14">KCTC 32182</strain>
    </source>
</reference>
<keyword evidence="15" id="KW-1185">Reference proteome</keyword>
<dbReference type="Proteomes" id="UP000645257">
    <property type="component" value="Unassembled WGS sequence"/>
</dbReference>
<comment type="cofactor">
    <cofactor evidence="1">
        <name>Zn(2+)</name>
        <dbReference type="ChEBI" id="CHEBI:29105"/>
    </cofactor>
</comment>
<dbReference type="PANTHER" id="PTHR43221:SF1">
    <property type="entry name" value="PROTEASE HTPX"/>
    <property type="match status" value="1"/>
</dbReference>
<keyword evidence="8" id="KW-0862">Zinc</keyword>
<dbReference type="RefSeq" id="WP_189535458.1">
    <property type="nucleotide sequence ID" value="NZ_BMYX01000018.1"/>
</dbReference>
<accession>A0A918UBD6</accession>
<evidence type="ECO:0000256" key="5">
    <source>
        <dbReference type="ARBA" id="ARBA00022692"/>
    </source>
</evidence>
<dbReference type="EMBL" id="BMYX01000018">
    <property type="protein sequence ID" value="GGY22950.1"/>
    <property type="molecule type" value="Genomic_DNA"/>
</dbReference>
<evidence type="ECO:0000313" key="15">
    <source>
        <dbReference type="Proteomes" id="UP000645257"/>
    </source>
</evidence>
<dbReference type="CDD" id="cd07328">
    <property type="entry name" value="M48_Ste24p_like"/>
    <property type="match status" value="1"/>
</dbReference>
<dbReference type="Pfam" id="PF01435">
    <property type="entry name" value="Peptidase_M48"/>
    <property type="match status" value="1"/>
</dbReference>
<keyword evidence="11 12" id="KW-0472">Membrane</keyword>
<evidence type="ECO:0000259" key="13">
    <source>
        <dbReference type="Pfam" id="PF01435"/>
    </source>
</evidence>
<protein>
    <recommendedName>
        <fullName evidence="13">Peptidase M48 domain-containing protein</fullName>
    </recommendedName>
</protein>
<dbReference type="PANTHER" id="PTHR43221">
    <property type="entry name" value="PROTEASE HTPX"/>
    <property type="match status" value="1"/>
</dbReference>
<keyword evidence="7" id="KW-0378">Hydrolase</keyword>
<evidence type="ECO:0000256" key="10">
    <source>
        <dbReference type="ARBA" id="ARBA00023049"/>
    </source>
</evidence>
<dbReference type="GO" id="GO:0005886">
    <property type="term" value="C:plasma membrane"/>
    <property type="evidence" value="ECO:0007669"/>
    <property type="project" value="UniProtKB-SubCell"/>
</dbReference>
<proteinExistence type="predicted"/>
<evidence type="ECO:0000256" key="9">
    <source>
        <dbReference type="ARBA" id="ARBA00022989"/>
    </source>
</evidence>
<dbReference type="GO" id="GO:0006508">
    <property type="term" value="P:proteolysis"/>
    <property type="evidence" value="ECO:0007669"/>
    <property type="project" value="UniProtKB-KW"/>
</dbReference>
<sequence>MKEEKFAAMVERLERLAVAQPGGYRVRVVLLAMLGNAYLATMVGLVLCGLLVSIVSITRLHFVGAKLTLIMGYLLWRVIKAMRVSVPEPQGIPLDRRRSPELFAMLDGLRSELKAPAFHEVLLTDEFNAAVVQRPRLGALGLWQNSLLIGLPLLKMLTPDQLRAVLAHEMGHLSRGDGRMSNWIYRQRVRWGQLLSELEKDDGRGNWLFKPFLNWYAPYLNAYAFPLARANEYAADATAARLTSPRLMAQALSALPVRGGYLSQEFWPQIHREADDTVEPRCRPYRQMSGANVVGQEEVERWLSVALQEETGLGDTHPCLRERLEALGEEADWQPPKEGETAERLLGEALPGLMDRLDDDWRRRISDGWREHYQTTSRNRARQVELERQLADTGTLEERDMVDLAFLRERTAKDEEGALALWRRLADASVDEPYFSYMLAMRLLDRSDEETAEGEKRLADLVSHHPDWILRAAEALRDHCWTEGREDEAHEWHRQWSERAELEALAERERETVLLADSFAPHGLSDERVTALREFFSCVEELGEAWLAAKEVRYLPERPSLVLAVSVRGWWQRKRRGDELVAGILQRNVPLPAGTLVVSLEGGFSWVRRRFRKIPDTCLIKR</sequence>
<keyword evidence="10" id="KW-0482">Metalloprotease</keyword>
<evidence type="ECO:0000256" key="3">
    <source>
        <dbReference type="ARBA" id="ARBA00022475"/>
    </source>
</evidence>
<evidence type="ECO:0000256" key="7">
    <source>
        <dbReference type="ARBA" id="ARBA00022801"/>
    </source>
</evidence>
<evidence type="ECO:0000256" key="2">
    <source>
        <dbReference type="ARBA" id="ARBA00004651"/>
    </source>
</evidence>
<keyword evidence="6" id="KW-0479">Metal-binding</keyword>
<comment type="caution">
    <text evidence="14">The sequence shown here is derived from an EMBL/GenBank/DDBJ whole genome shotgun (WGS) entry which is preliminary data.</text>
</comment>
<keyword evidence="3" id="KW-1003">Cell membrane</keyword>
<evidence type="ECO:0000256" key="4">
    <source>
        <dbReference type="ARBA" id="ARBA00022670"/>
    </source>
</evidence>
<comment type="subcellular location">
    <subcellularLocation>
        <location evidence="2">Cell membrane</location>
        <topology evidence="2">Multi-pass membrane protein</topology>
    </subcellularLocation>
</comment>
<evidence type="ECO:0000313" key="14">
    <source>
        <dbReference type="EMBL" id="GGY22950.1"/>
    </source>
</evidence>
<feature type="domain" description="Peptidase M48" evidence="13">
    <location>
        <begin position="139"/>
        <end position="330"/>
    </location>
</feature>
<organism evidence="14 15">
    <name type="scientific">Paludibacterium paludis</name>
    <dbReference type="NCBI Taxonomy" id="1225769"/>
    <lineage>
        <taxon>Bacteria</taxon>
        <taxon>Pseudomonadati</taxon>
        <taxon>Pseudomonadota</taxon>
        <taxon>Betaproteobacteria</taxon>
        <taxon>Neisseriales</taxon>
        <taxon>Chromobacteriaceae</taxon>
        <taxon>Paludibacterium</taxon>
    </lineage>
</organism>
<feature type="transmembrane region" description="Helical" evidence="12">
    <location>
        <begin position="28"/>
        <end position="54"/>
    </location>
</feature>
<name>A0A918UBD6_9NEIS</name>
<evidence type="ECO:0000256" key="11">
    <source>
        <dbReference type="ARBA" id="ARBA00023136"/>
    </source>
</evidence>
<evidence type="ECO:0000256" key="1">
    <source>
        <dbReference type="ARBA" id="ARBA00001947"/>
    </source>
</evidence>
<dbReference type="InterPro" id="IPR001915">
    <property type="entry name" value="Peptidase_M48"/>
</dbReference>
<keyword evidence="9 12" id="KW-1133">Transmembrane helix</keyword>
<dbReference type="InterPro" id="IPR050083">
    <property type="entry name" value="HtpX_protease"/>
</dbReference>
<dbReference type="Gene3D" id="3.30.2010.10">
    <property type="entry name" value="Metalloproteases ('zincins'), catalytic domain"/>
    <property type="match status" value="1"/>
</dbReference>
<evidence type="ECO:0000256" key="12">
    <source>
        <dbReference type="SAM" id="Phobius"/>
    </source>
</evidence>
<evidence type="ECO:0000256" key="8">
    <source>
        <dbReference type="ARBA" id="ARBA00022833"/>
    </source>
</evidence>
<dbReference type="GO" id="GO:0046872">
    <property type="term" value="F:metal ion binding"/>
    <property type="evidence" value="ECO:0007669"/>
    <property type="project" value="UniProtKB-KW"/>
</dbReference>
<evidence type="ECO:0000256" key="6">
    <source>
        <dbReference type="ARBA" id="ARBA00022723"/>
    </source>
</evidence>